<sequence>MKSPEDEFINYRGTVSEFDADVLHLKDSVYTSRTVHQVPVFGRLPWINRWFRATGATRISKGNFSIRMSDIEQLTITEGPPVVAPSPPDLLKDMSPPESGNAPFKVFNSVE</sequence>
<gene>
    <name evidence="2" type="ORF">SAMN05421753_116129</name>
</gene>
<organism evidence="2 3">
    <name type="scientific">Planctomicrobium piriforme</name>
    <dbReference type="NCBI Taxonomy" id="1576369"/>
    <lineage>
        <taxon>Bacteria</taxon>
        <taxon>Pseudomonadati</taxon>
        <taxon>Planctomycetota</taxon>
        <taxon>Planctomycetia</taxon>
        <taxon>Planctomycetales</taxon>
        <taxon>Planctomycetaceae</taxon>
        <taxon>Planctomicrobium</taxon>
    </lineage>
</organism>
<dbReference type="AlphaFoldDB" id="A0A1I3PF25"/>
<feature type="region of interest" description="Disordered" evidence="1">
    <location>
        <begin position="78"/>
        <end position="111"/>
    </location>
</feature>
<reference evidence="3" key="1">
    <citation type="submission" date="2016-10" db="EMBL/GenBank/DDBJ databases">
        <authorList>
            <person name="Varghese N."/>
            <person name="Submissions S."/>
        </authorList>
    </citation>
    <scope>NUCLEOTIDE SEQUENCE [LARGE SCALE GENOMIC DNA]</scope>
    <source>
        <strain evidence="3">DSM 26348</strain>
    </source>
</reference>
<keyword evidence="3" id="KW-1185">Reference proteome</keyword>
<evidence type="ECO:0000313" key="2">
    <source>
        <dbReference type="EMBL" id="SFJ19929.1"/>
    </source>
</evidence>
<protein>
    <submittedName>
        <fullName evidence="2">Uncharacterized protein</fullName>
    </submittedName>
</protein>
<name>A0A1I3PF25_9PLAN</name>
<proteinExistence type="predicted"/>
<dbReference type="RefSeq" id="WP_217647154.1">
    <property type="nucleotide sequence ID" value="NZ_FOQD01000016.1"/>
</dbReference>
<accession>A0A1I3PF25</accession>
<evidence type="ECO:0000256" key="1">
    <source>
        <dbReference type="SAM" id="MobiDB-lite"/>
    </source>
</evidence>
<dbReference type="Proteomes" id="UP000199518">
    <property type="component" value="Unassembled WGS sequence"/>
</dbReference>
<evidence type="ECO:0000313" key="3">
    <source>
        <dbReference type="Proteomes" id="UP000199518"/>
    </source>
</evidence>
<dbReference type="EMBL" id="FOQD01000016">
    <property type="protein sequence ID" value="SFJ19929.1"/>
    <property type="molecule type" value="Genomic_DNA"/>
</dbReference>
<dbReference type="STRING" id="1576369.SAMN05421753_116129"/>